<dbReference type="Proteomes" id="UP000284779">
    <property type="component" value="Unassembled WGS sequence"/>
</dbReference>
<feature type="domain" description="YdbS-like PH" evidence="3">
    <location>
        <begin position="69"/>
        <end position="142"/>
    </location>
</feature>
<keyword evidence="5" id="KW-1185">Reference proteome</keyword>
<evidence type="ECO:0000313" key="5">
    <source>
        <dbReference type="Proteomes" id="UP000284779"/>
    </source>
</evidence>
<dbReference type="PANTHER" id="PTHR34473:SF2">
    <property type="entry name" value="UPF0699 TRANSMEMBRANE PROTEIN YDBT"/>
    <property type="match status" value="1"/>
</dbReference>
<keyword evidence="2" id="KW-1133">Transmembrane helix</keyword>
<dbReference type="RefSeq" id="WP_117969742.1">
    <property type="nucleotide sequence ID" value="NZ_CAUBDO010000039.1"/>
</dbReference>
<protein>
    <recommendedName>
        <fullName evidence="3">YdbS-like PH domain-containing protein</fullName>
    </recommendedName>
</protein>
<keyword evidence="2" id="KW-0812">Transmembrane</keyword>
<dbReference type="PANTHER" id="PTHR34473">
    <property type="entry name" value="UPF0699 TRANSMEMBRANE PROTEIN YDBS"/>
    <property type="match status" value="1"/>
</dbReference>
<keyword evidence="2" id="KW-0472">Membrane</keyword>
<dbReference type="EMBL" id="QSFD01000002">
    <property type="protein sequence ID" value="RHA20196.1"/>
    <property type="molecule type" value="Genomic_DNA"/>
</dbReference>
<sequence length="178" mass="20516">MYEKLSKNALLNMYFGTITGTIAILAIIFVLELLFVIPNNIGILVILGLIIAIILVFNAIISPVFRFHRYRYKIDEESIDIIEGYVFTQRNIVPIERLHKLQISQGPFDKLCNVARVKITTAGGDVEIRFLENEKAEKITESLKQKINQIAVEQKNQIAKEQKKRNEEEQKKLNETQE</sequence>
<evidence type="ECO:0000256" key="1">
    <source>
        <dbReference type="SAM" id="MobiDB-lite"/>
    </source>
</evidence>
<reference evidence="4 5" key="1">
    <citation type="submission" date="2018-08" db="EMBL/GenBank/DDBJ databases">
        <title>A genome reference for cultivated species of the human gut microbiota.</title>
        <authorList>
            <person name="Zou Y."/>
            <person name="Xue W."/>
            <person name="Luo G."/>
        </authorList>
    </citation>
    <scope>NUCLEOTIDE SEQUENCE [LARGE SCALE GENOMIC DNA]</scope>
    <source>
        <strain evidence="4 5">AM44-11BH</strain>
    </source>
</reference>
<accession>A0A413RC69</accession>
<evidence type="ECO:0000313" key="4">
    <source>
        <dbReference type="EMBL" id="RHA20196.1"/>
    </source>
</evidence>
<organism evidence="4 5">
    <name type="scientific">Eubacterium ventriosum</name>
    <dbReference type="NCBI Taxonomy" id="39496"/>
    <lineage>
        <taxon>Bacteria</taxon>
        <taxon>Bacillati</taxon>
        <taxon>Bacillota</taxon>
        <taxon>Clostridia</taxon>
        <taxon>Eubacteriales</taxon>
        <taxon>Eubacteriaceae</taxon>
        <taxon>Eubacterium</taxon>
    </lineage>
</organism>
<proteinExistence type="predicted"/>
<feature type="transmembrane region" description="Helical" evidence="2">
    <location>
        <begin position="43"/>
        <end position="65"/>
    </location>
</feature>
<gene>
    <name evidence="4" type="ORF">DW944_03430</name>
</gene>
<dbReference type="Pfam" id="PF03703">
    <property type="entry name" value="bPH_2"/>
    <property type="match status" value="1"/>
</dbReference>
<comment type="caution">
    <text evidence="4">The sequence shown here is derived from an EMBL/GenBank/DDBJ whole genome shotgun (WGS) entry which is preliminary data.</text>
</comment>
<name>A0A413RC69_9FIRM</name>
<feature type="region of interest" description="Disordered" evidence="1">
    <location>
        <begin position="158"/>
        <end position="178"/>
    </location>
</feature>
<evidence type="ECO:0000256" key="2">
    <source>
        <dbReference type="SAM" id="Phobius"/>
    </source>
</evidence>
<dbReference type="InterPro" id="IPR005182">
    <property type="entry name" value="YdbS-like_PH"/>
</dbReference>
<feature type="transmembrane region" description="Helical" evidence="2">
    <location>
        <begin position="12"/>
        <end position="37"/>
    </location>
</feature>
<evidence type="ECO:0000259" key="3">
    <source>
        <dbReference type="Pfam" id="PF03703"/>
    </source>
</evidence>
<dbReference type="AlphaFoldDB" id="A0A413RC69"/>